<feature type="compositionally biased region" description="Basic residues" evidence="1">
    <location>
        <begin position="208"/>
        <end position="219"/>
    </location>
</feature>
<dbReference type="EMBL" id="ML977313">
    <property type="protein sequence ID" value="KAF2120769.1"/>
    <property type="molecule type" value="Genomic_DNA"/>
</dbReference>
<name>A0A6A5ZMZ3_9PLEO</name>
<dbReference type="AlphaFoldDB" id="A0A6A5ZMZ3"/>
<sequence length="900" mass="100674">MRPFHSSGDQARVADSSTLSSPPSESGSSLHALYSSSVSILDGFLHDGRTLSNDPHLAAAPIIARSLVELNIWAADIGLQDDPEVLDSLHKDAPGLNARVRDRLGAVRDAVADFVVVLKRDNMGNFDSTEDLTTSSKRISNAVGSLGRLAGDISEHKKVGLGTDLASAVRNVLKQRFDPQPLERKGENLVESEIKYLAYSDDETGQERRRRPARRRKHLPASPAKSTDQSMMPSHADAAQQLTKVSKQFVIPSPTTVQDPGTVKSRRRRSIEPVRFQLPQISQTQTRLATLFPGKFGDPIMFSIQVVSLDRLDMCEYVAVSYAWDSHRHGDVKITFVPNDVDKTQSMYTWPHAAEALLRVRRSDVPITIWIDALCMDLANTEENFSIYLWIGEDDRYFKGMGLAWIKRLIHFENPNLLNLDQESRSDWADFLEFSHLPIFRRRWVAQEVILARHVTILLRYQQLQWDEFVDAIMLWQRAKFANPAIASQLYRQVLGSSSPSSLEDQKTSAERLAHVRQYLGQRRVAQLEVGAEELVLSLTWTESSIPHDAIYAFIGLAWGAAKATFEDWPGSLSSVSPLINYSLSNKTLFMRFVSRCIRASGSLDILLRPWAPESESIAWRIVKAWNSSLPSWIQRARDRPIRPTRVSFVGHPSQSKQTYDASAAVYPSYRFADKSTSEHTMAESRRCFKRADVLAMLGELDIVSHLHFLFVDGIDVGTITRLSPRISQGVIPCEVLGLGMLKSGSRSALHINEGLLDDDSFRSLVYTLVAGRTATGDRTPEWYLRAILRCLSDNPEQDLNTSTNASIPAAIAEVLSRIRDVTWNRKLIQVDDKFVGLAPADTEEGDQVCVLFGCSVPVVLRRQLGDPSSYKIVGECFVCSFMEGEAMTLGAISKEFMLV</sequence>
<feature type="region of interest" description="Disordered" evidence="1">
    <location>
        <begin position="1"/>
        <end position="26"/>
    </location>
</feature>
<dbReference type="PANTHER" id="PTHR24148">
    <property type="entry name" value="ANKYRIN REPEAT DOMAIN-CONTAINING PROTEIN 39 HOMOLOG-RELATED"/>
    <property type="match status" value="1"/>
</dbReference>
<accession>A0A6A5ZMZ3</accession>
<dbReference type="PANTHER" id="PTHR24148:SF64">
    <property type="entry name" value="HETEROKARYON INCOMPATIBILITY DOMAIN-CONTAINING PROTEIN"/>
    <property type="match status" value="1"/>
</dbReference>
<feature type="region of interest" description="Disordered" evidence="1">
    <location>
        <begin position="200"/>
        <end position="235"/>
    </location>
</feature>
<keyword evidence="4" id="KW-1185">Reference proteome</keyword>
<evidence type="ECO:0000313" key="3">
    <source>
        <dbReference type="EMBL" id="KAF2120769.1"/>
    </source>
</evidence>
<evidence type="ECO:0000259" key="2">
    <source>
        <dbReference type="Pfam" id="PF06985"/>
    </source>
</evidence>
<feature type="domain" description="Heterokaryon incompatibility" evidence="2">
    <location>
        <begin position="317"/>
        <end position="382"/>
    </location>
</feature>
<organism evidence="3 4">
    <name type="scientific">Lophiotrema nucula</name>
    <dbReference type="NCBI Taxonomy" id="690887"/>
    <lineage>
        <taxon>Eukaryota</taxon>
        <taxon>Fungi</taxon>
        <taxon>Dikarya</taxon>
        <taxon>Ascomycota</taxon>
        <taxon>Pezizomycotina</taxon>
        <taxon>Dothideomycetes</taxon>
        <taxon>Pleosporomycetidae</taxon>
        <taxon>Pleosporales</taxon>
        <taxon>Lophiotremataceae</taxon>
        <taxon>Lophiotrema</taxon>
    </lineage>
</organism>
<dbReference type="InterPro" id="IPR052895">
    <property type="entry name" value="HetReg/Transcr_Mod"/>
</dbReference>
<dbReference type="Proteomes" id="UP000799770">
    <property type="component" value="Unassembled WGS sequence"/>
</dbReference>
<dbReference type="Pfam" id="PF26639">
    <property type="entry name" value="Het-6_barrel"/>
    <property type="match status" value="1"/>
</dbReference>
<gene>
    <name evidence="3" type="ORF">BDV96DRAFT_641424</name>
</gene>
<dbReference type="InterPro" id="IPR010730">
    <property type="entry name" value="HET"/>
</dbReference>
<reference evidence="3" key="1">
    <citation type="journal article" date="2020" name="Stud. Mycol.">
        <title>101 Dothideomycetes genomes: a test case for predicting lifestyles and emergence of pathogens.</title>
        <authorList>
            <person name="Haridas S."/>
            <person name="Albert R."/>
            <person name="Binder M."/>
            <person name="Bloem J."/>
            <person name="Labutti K."/>
            <person name="Salamov A."/>
            <person name="Andreopoulos B."/>
            <person name="Baker S."/>
            <person name="Barry K."/>
            <person name="Bills G."/>
            <person name="Bluhm B."/>
            <person name="Cannon C."/>
            <person name="Castanera R."/>
            <person name="Culley D."/>
            <person name="Daum C."/>
            <person name="Ezra D."/>
            <person name="Gonzalez J."/>
            <person name="Henrissat B."/>
            <person name="Kuo A."/>
            <person name="Liang C."/>
            <person name="Lipzen A."/>
            <person name="Lutzoni F."/>
            <person name="Magnuson J."/>
            <person name="Mondo S."/>
            <person name="Nolan M."/>
            <person name="Ohm R."/>
            <person name="Pangilinan J."/>
            <person name="Park H.-J."/>
            <person name="Ramirez L."/>
            <person name="Alfaro M."/>
            <person name="Sun H."/>
            <person name="Tritt A."/>
            <person name="Yoshinaga Y."/>
            <person name="Zwiers L.-H."/>
            <person name="Turgeon B."/>
            <person name="Goodwin S."/>
            <person name="Spatafora J."/>
            <person name="Crous P."/>
            <person name="Grigoriev I."/>
        </authorList>
    </citation>
    <scope>NUCLEOTIDE SEQUENCE</scope>
    <source>
        <strain evidence="3">CBS 627.86</strain>
    </source>
</reference>
<evidence type="ECO:0000313" key="4">
    <source>
        <dbReference type="Proteomes" id="UP000799770"/>
    </source>
</evidence>
<feature type="compositionally biased region" description="Low complexity" evidence="1">
    <location>
        <begin position="16"/>
        <end position="26"/>
    </location>
</feature>
<proteinExistence type="predicted"/>
<protein>
    <recommendedName>
        <fullName evidence="2">Heterokaryon incompatibility domain-containing protein</fullName>
    </recommendedName>
</protein>
<evidence type="ECO:0000256" key="1">
    <source>
        <dbReference type="SAM" id="MobiDB-lite"/>
    </source>
</evidence>
<dbReference type="Pfam" id="PF06985">
    <property type="entry name" value="HET"/>
    <property type="match status" value="1"/>
</dbReference>